<sequence length="426" mass="47116">MMTKAAEQHSEIVRLLSKTLAPDASHGGLADIPLEQRQQIQALLDTSARVSGGIFMYIALWLIIAWGTQLISLNPTLVWSFTAWLTAIAICRLLLKRAFPTLIVKRIKFARRALYWVVLVNGFSWGLMTAASIYLTELEPMRSAMILVAVGICSAGSMAMAIDSFLKFWFPIALIFPVALGTLASNTEGNLLLATLAFVYAFYLMFSIHSTHRDYWRAMHANAQFERASLTDALTQVANRMSFDRQYQHEWRRASRHSNELAVLMVDLDHFKQINDTYGHQAGDRVLQHVANVLQNALLRGGDSVARYGGEEFVILLPQADVEGASTVAQRILASVSTHSIKIDNNELRITCSIGCALAQPHEQTRPEDLLKLADTALYAAKAAGRNLAYFNHGDGTISPIQQQSHTSRTPASPATRSCDKTAKTA</sequence>
<name>A0A7Z7MW25_9PROT</name>
<dbReference type="PANTHER" id="PTHR45138:SF9">
    <property type="entry name" value="DIGUANYLATE CYCLASE DGCM-RELATED"/>
    <property type="match status" value="1"/>
</dbReference>
<dbReference type="InterPro" id="IPR029787">
    <property type="entry name" value="Nucleotide_cyclase"/>
</dbReference>
<dbReference type="OrthoDB" id="9803824at2"/>
<dbReference type="GO" id="GO:0043709">
    <property type="term" value="P:cell adhesion involved in single-species biofilm formation"/>
    <property type="evidence" value="ECO:0007669"/>
    <property type="project" value="TreeGrafter"/>
</dbReference>
<dbReference type="InterPro" id="IPR000160">
    <property type="entry name" value="GGDEF_dom"/>
</dbReference>
<feature type="compositionally biased region" description="Polar residues" evidence="3">
    <location>
        <begin position="399"/>
        <end position="416"/>
    </location>
</feature>
<evidence type="ECO:0000256" key="4">
    <source>
        <dbReference type="SAM" id="Phobius"/>
    </source>
</evidence>
<dbReference type="AlphaFoldDB" id="A0A7Z7MW25"/>
<feature type="transmembrane region" description="Helical" evidence="4">
    <location>
        <begin position="54"/>
        <end position="71"/>
    </location>
</feature>
<dbReference type="Proteomes" id="UP000242886">
    <property type="component" value="Chromosome SDENCHOL"/>
</dbReference>
<evidence type="ECO:0000256" key="2">
    <source>
        <dbReference type="ARBA" id="ARBA00034247"/>
    </source>
</evidence>
<gene>
    <name evidence="6" type="ORF">SDENCHOL_20870</name>
</gene>
<feature type="region of interest" description="Disordered" evidence="3">
    <location>
        <begin position="399"/>
        <end position="426"/>
    </location>
</feature>
<proteinExistence type="predicted"/>
<feature type="transmembrane region" description="Helical" evidence="4">
    <location>
        <begin position="115"/>
        <end position="135"/>
    </location>
</feature>
<dbReference type="PANTHER" id="PTHR45138">
    <property type="entry name" value="REGULATORY COMPONENTS OF SENSORY TRANSDUCTION SYSTEM"/>
    <property type="match status" value="1"/>
</dbReference>
<dbReference type="FunFam" id="3.30.70.270:FF:000001">
    <property type="entry name" value="Diguanylate cyclase domain protein"/>
    <property type="match status" value="1"/>
</dbReference>
<dbReference type="InterPro" id="IPR050469">
    <property type="entry name" value="Diguanylate_Cyclase"/>
</dbReference>
<dbReference type="EMBL" id="LT837803">
    <property type="protein sequence ID" value="SMB29628.1"/>
    <property type="molecule type" value="Genomic_DNA"/>
</dbReference>
<dbReference type="SMART" id="SM00267">
    <property type="entry name" value="GGDEF"/>
    <property type="match status" value="1"/>
</dbReference>
<dbReference type="InterPro" id="IPR043128">
    <property type="entry name" value="Rev_trsase/Diguanyl_cyclase"/>
</dbReference>
<organism evidence="6 7">
    <name type="scientific">Sterolibacterium denitrificans</name>
    <dbReference type="NCBI Taxonomy" id="157592"/>
    <lineage>
        <taxon>Bacteria</taxon>
        <taxon>Pseudomonadati</taxon>
        <taxon>Pseudomonadota</taxon>
        <taxon>Betaproteobacteria</taxon>
        <taxon>Nitrosomonadales</taxon>
        <taxon>Sterolibacteriaceae</taxon>
        <taxon>Sterolibacterium</taxon>
    </lineage>
</organism>
<reference evidence="6" key="1">
    <citation type="submission" date="2017-03" db="EMBL/GenBank/DDBJ databases">
        <authorList>
            <consortium name="AG Boll"/>
        </authorList>
    </citation>
    <scope>NUCLEOTIDE SEQUENCE [LARGE SCALE GENOMIC DNA]</scope>
    <source>
        <strain evidence="6">Chol</strain>
    </source>
</reference>
<dbReference type="RefSeq" id="WP_067169697.1">
    <property type="nucleotide sequence ID" value="NZ_LFZK01000001.1"/>
</dbReference>
<evidence type="ECO:0000313" key="6">
    <source>
        <dbReference type="EMBL" id="SMB29628.1"/>
    </source>
</evidence>
<dbReference type="NCBIfam" id="TIGR00254">
    <property type="entry name" value="GGDEF"/>
    <property type="match status" value="1"/>
</dbReference>
<feature type="transmembrane region" description="Helical" evidence="4">
    <location>
        <begin position="77"/>
        <end position="95"/>
    </location>
</feature>
<evidence type="ECO:0000256" key="3">
    <source>
        <dbReference type="SAM" id="MobiDB-lite"/>
    </source>
</evidence>
<dbReference type="GO" id="GO:0005886">
    <property type="term" value="C:plasma membrane"/>
    <property type="evidence" value="ECO:0007669"/>
    <property type="project" value="TreeGrafter"/>
</dbReference>
<feature type="transmembrane region" description="Helical" evidence="4">
    <location>
        <begin position="168"/>
        <end position="185"/>
    </location>
</feature>
<keyword evidence="4" id="KW-1133">Transmembrane helix</keyword>
<dbReference type="EC" id="2.7.7.65" evidence="1"/>
<evidence type="ECO:0000259" key="5">
    <source>
        <dbReference type="PROSITE" id="PS50887"/>
    </source>
</evidence>
<feature type="transmembrane region" description="Helical" evidence="4">
    <location>
        <begin position="191"/>
        <end position="209"/>
    </location>
</feature>
<keyword evidence="4" id="KW-0812">Transmembrane</keyword>
<accession>A0A7Z7MW25</accession>
<dbReference type="SUPFAM" id="SSF55073">
    <property type="entry name" value="Nucleotide cyclase"/>
    <property type="match status" value="1"/>
</dbReference>
<feature type="transmembrane region" description="Helical" evidence="4">
    <location>
        <begin position="141"/>
        <end position="161"/>
    </location>
</feature>
<feature type="domain" description="GGDEF" evidence="5">
    <location>
        <begin position="259"/>
        <end position="394"/>
    </location>
</feature>
<dbReference type="PROSITE" id="PS50887">
    <property type="entry name" value="GGDEF"/>
    <property type="match status" value="1"/>
</dbReference>
<dbReference type="GO" id="GO:1902201">
    <property type="term" value="P:negative regulation of bacterial-type flagellum-dependent cell motility"/>
    <property type="evidence" value="ECO:0007669"/>
    <property type="project" value="TreeGrafter"/>
</dbReference>
<dbReference type="Gene3D" id="3.30.70.270">
    <property type="match status" value="1"/>
</dbReference>
<comment type="catalytic activity">
    <reaction evidence="2">
        <text>2 GTP = 3',3'-c-di-GMP + 2 diphosphate</text>
        <dbReference type="Rhea" id="RHEA:24898"/>
        <dbReference type="ChEBI" id="CHEBI:33019"/>
        <dbReference type="ChEBI" id="CHEBI:37565"/>
        <dbReference type="ChEBI" id="CHEBI:58805"/>
        <dbReference type="EC" id="2.7.7.65"/>
    </reaction>
</comment>
<dbReference type="CDD" id="cd01949">
    <property type="entry name" value="GGDEF"/>
    <property type="match status" value="1"/>
</dbReference>
<dbReference type="GO" id="GO:0052621">
    <property type="term" value="F:diguanylate cyclase activity"/>
    <property type="evidence" value="ECO:0007669"/>
    <property type="project" value="UniProtKB-EC"/>
</dbReference>
<evidence type="ECO:0000256" key="1">
    <source>
        <dbReference type="ARBA" id="ARBA00012528"/>
    </source>
</evidence>
<keyword evidence="7" id="KW-1185">Reference proteome</keyword>
<keyword evidence="4" id="KW-0472">Membrane</keyword>
<evidence type="ECO:0000313" key="7">
    <source>
        <dbReference type="Proteomes" id="UP000242886"/>
    </source>
</evidence>
<dbReference type="Pfam" id="PF00990">
    <property type="entry name" value="GGDEF"/>
    <property type="match status" value="1"/>
</dbReference>
<protein>
    <recommendedName>
        <fullName evidence="1">diguanylate cyclase</fullName>
        <ecNumber evidence="1">2.7.7.65</ecNumber>
    </recommendedName>
</protein>